<keyword evidence="4 6" id="KW-1133">Transmembrane helix</keyword>
<keyword evidence="8" id="KW-1185">Reference proteome</keyword>
<sequence length="267" mass="28771">MSVIALSPLDLMLAAGLVLALAACSRALQLNVHGTLLIAAGRTVIQLLLVGLVLKALFAYAAPGWVLLMATIMLLAAGREVIARQKRKLRGPWGYGIGLTAMFISSFAVTVLALTVIVQAEPWYRPQYAIPMLGMLLGNTMNSIALGMNHLTRSVVEQREAIEARLALGHTRDEAVGDIRRESVRTGIIPIMNSMAAAGLVSLPGMMTGQILGGTPPVEAVKYQILIMFLIASGTGFGALAAVHLTARRLFDDRHRLRLEESLRERK</sequence>
<name>A0A0G3EFN6_9BACT</name>
<dbReference type="PANTHER" id="PTHR30028">
    <property type="entry name" value="UPF0014 INNER MEMBRANE PROTEIN YBBM-RELATED"/>
    <property type="match status" value="1"/>
</dbReference>
<keyword evidence="3 6" id="KW-0812">Transmembrane</keyword>
<proteinExistence type="inferred from homology"/>
<feature type="transmembrane region" description="Helical" evidence="6">
    <location>
        <begin position="130"/>
        <end position="149"/>
    </location>
</feature>
<feature type="transmembrane region" description="Helical" evidence="6">
    <location>
        <begin position="225"/>
        <end position="247"/>
    </location>
</feature>
<dbReference type="PANTHER" id="PTHR30028:SF0">
    <property type="entry name" value="PROTEIN ALUMINUM SENSITIVE 3"/>
    <property type="match status" value="1"/>
</dbReference>
<protein>
    <submittedName>
        <fullName evidence="7">ABC-type uncharacterized transport system, permease component</fullName>
    </submittedName>
</protein>
<dbReference type="PATRIC" id="fig|1609981.3.peg.2124"/>
<evidence type="ECO:0000256" key="6">
    <source>
        <dbReference type="SAM" id="Phobius"/>
    </source>
</evidence>
<dbReference type="RefSeq" id="WP_052882524.1">
    <property type="nucleotide sequence ID" value="NZ_CP010904.1"/>
</dbReference>
<gene>
    <name evidence="7" type="ORF">L21SP4_02043</name>
</gene>
<evidence type="ECO:0000256" key="1">
    <source>
        <dbReference type="ARBA" id="ARBA00004141"/>
    </source>
</evidence>
<evidence type="ECO:0000256" key="5">
    <source>
        <dbReference type="ARBA" id="ARBA00023136"/>
    </source>
</evidence>
<reference evidence="7 8" key="2">
    <citation type="journal article" date="2016" name="ISME J.">
        <title>Characterization of the first cultured representative of Verrucomicrobia subdivision 5 indicates the proposal of a novel phylum.</title>
        <authorList>
            <person name="Spring S."/>
            <person name="Bunk B."/>
            <person name="Sproer C."/>
            <person name="Schumann P."/>
            <person name="Rohde M."/>
            <person name="Tindall B.J."/>
            <person name="Klenk H.P."/>
        </authorList>
    </citation>
    <scope>NUCLEOTIDE SEQUENCE [LARGE SCALE GENOMIC DNA]</scope>
    <source>
        <strain evidence="7 8">L21-Fru-AB</strain>
    </source>
</reference>
<dbReference type="GO" id="GO:0005886">
    <property type="term" value="C:plasma membrane"/>
    <property type="evidence" value="ECO:0007669"/>
    <property type="project" value="TreeGrafter"/>
</dbReference>
<reference evidence="8" key="1">
    <citation type="submission" date="2015-02" db="EMBL/GenBank/DDBJ databases">
        <title>Description and complete genome sequence of the first cultured representative of the subdivision 5 of the Verrucomicrobia phylum.</title>
        <authorList>
            <person name="Spring S."/>
            <person name="Bunk B."/>
            <person name="Sproer C."/>
            <person name="Klenk H.-P."/>
        </authorList>
    </citation>
    <scope>NUCLEOTIDE SEQUENCE [LARGE SCALE GENOMIC DNA]</scope>
    <source>
        <strain evidence="8">L21-Fru-AB</strain>
    </source>
</reference>
<accession>A0A0G3EFN6</accession>
<dbReference type="OrthoDB" id="9791807at2"/>
<comment type="similarity">
    <text evidence="2">Belongs to the UPF0014 family.</text>
</comment>
<feature type="transmembrane region" description="Helical" evidence="6">
    <location>
        <begin position="97"/>
        <end position="118"/>
    </location>
</feature>
<feature type="transmembrane region" description="Helical" evidence="6">
    <location>
        <begin position="188"/>
        <end position="213"/>
    </location>
</feature>
<keyword evidence="5 6" id="KW-0472">Membrane</keyword>
<dbReference type="EMBL" id="CP010904">
    <property type="protein sequence ID" value="AKJ65276.1"/>
    <property type="molecule type" value="Genomic_DNA"/>
</dbReference>
<evidence type="ECO:0000256" key="4">
    <source>
        <dbReference type="ARBA" id="ARBA00022989"/>
    </source>
</evidence>
<dbReference type="AlphaFoldDB" id="A0A0G3EFN6"/>
<dbReference type="Pfam" id="PF03649">
    <property type="entry name" value="UPF0014"/>
    <property type="match status" value="1"/>
</dbReference>
<dbReference type="KEGG" id="vbl:L21SP4_02043"/>
<feature type="transmembrane region" description="Helical" evidence="6">
    <location>
        <begin position="43"/>
        <end position="76"/>
    </location>
</feature>
<comment type="subcellular location">
    <subcellularLocation>
        <location evidence="1">Membrane</location>
        <topology evidence="1">Multi-pass membrane protein</topology>
    </subcellularLocation>
</comment>
<dbReference type="InterPro" id="IPR005226">
    <property type="entry name" value="UPF0014_fam"/>
</dbReference>
<evidence type="ECO:0000256" key="3">
    <source>
        <dbReference type="ARBA" id="ARBA00022692"/>
    </source>
</evidence>
<organism evidence="7 8">
    <name type="scientific">Kiritimatiella glycovorans</name>
    <dbReference type="NCBI Taxonomy" id="1307763"/>
    <lineage>
        <taxon>Bacteria</taxon>
        <taxon>Pseudomonadati</taxon>
        <taxon>Kiritimatiellota</taxon>
        <taxon>Kiritimatiellia</taxon>
        <taxon>Kiritimatiellales</taxon>
        <taxon>Kiritimatiellaceae</taxon>
        <taxon>Kiritimatiella</taxon>
    </lineage>
</organism>
<evidence type="ECO:0000256" key="2">
    <source>
        <dbReference type="ARBA" id="ARBA00005268"/>
    </source>
</evidence>
<evidence type="ECO:0000313" key="7">
    <source>
        <dbReference type="EMBL" id="AKJ65276.1"/>
    </source>
</evidence>
<evidence type="ECO:0000313" key="8">
    <source>
        <dbReference type="Proteomes" id="UP000035268"/>
    </source>
</evidence>
<dbReference type="Proteomes" id="UP000035268">
    <property type="component" value="Chromosome"/>
</dbReference>